<evidence type="ECO:0000313" key="2">
    <source>
        <dbReference type="EMBL" id="MCW3805068.1"/>
    </source>
</evidence>
<keyword evidence="1" id="KW-0812">Transmembrane</keyword>
<proteinExistence type="predicted"/>
<dbReference type="EMBL" id="JAPDPI010000007">
    <property type="protein sequence ID" value="MCW3805068.1"/>
    <property type="molecule type" value="Genomic_DNA"/>
</dbReference>
<keyword evidence="2" id="KW-0121">Carboxypeptidase</keyword>
<accession>A0AAE3MBX8</accession>
<keyword evidence="2" id="KW-0378">Hydrolase</keyword>
<feature type="transmembrane region" description="Helical" evidence="1">
    <location>
        <begin position="75"/>
        <end position="94"/>
    </location>
</feature>
<gene>
    <name evidence="2" type="ORF">OM074_05485</name>
</gene>
<dbReference type="AlphaFoldDB" id="A0AAE3MBX8"/>
<reference evidence="2" key="1">
    <citation type="submission" date="2022-10" db="EMBL/GenBank/DDBJ databases">
        <authorList>
            <person name="Yu W.X."/>
        </authorList>
    </citation>
    <scope>NUCLEOTIDE SEQUENCE</scope>
    <source>
        <strain evidence="2">D04</strain>
    </source>
</reference>
<keyword evidence="1" id="KW-1133">Transmembrane helix</keyword>
<organism evidence="2 3">
    <name type="scientific">Plebeiibacterium marinum</name>
    <dbReference type="NCBI Taxonomy" id="2992111"/>
    <lineage>
        <taxon>Bacteria</taxon>
        <taxon>Pseudomonadati</taxon>
        <taxon>Bacteroidota</taxon>
        <taxon>Bacteroidia</taxon>
        <taxon>Marinilabiliales</taxon>
        <taxon>Marinilabiliaceae</taxon>
        <taxon>Plebeiibacterium</taxon>
    </lineage>
</organism>
<keyword evidence="2" id="KW-0645">Protease</keyword>
<keyword evidence="1" id="KW-0472">Membrane</keyword>
<sequence>MPYNNQNISSIRKYLRNELSERERYAFERKMEADPFLHDAVEGYKNLNNEELKDTIKLLHNKFEQRKKTKAIPTWMQLAATIVFIIGISTLIFISNNNQQPKLSKAQKTEPIVDSAITSKGKTSISKEPSTKATILPEKTVSNSEPEILTSIDDDISLSLELSHLPEAQKNKSIEKANNQQFTINQKELVLSEEEELDFIIENEKPVLTGQIKGDKLNGTTPPSSADHIFIRGRSIIAPDSFVQYNGKVVDNEGLPLPGVTIIEAGKSNGTITDMDGNFTIEAPQSGSLLTFDFIGFKQKSVIVTKDSIGEVKLEADALAMDEIVAVGYGTERKSKRSGNQKETKADIPNTTYAQVEPLIGLKKFKRKIQRNLKLPSDAISNEITVKITIDSSGDISDIITLTPVNSTFAKELKEAITELGKWQCIRTDNSPASCSRVIVFEF</sequence>
<name>A0AAE3MBX8_9BACT</name>
<dbReference type="Gene3D" id="2.60.40.1120">
    <property type="entry name" value="Carboxypeptidase-like, regulatory domain"/>
    <property type="match status" value="1"/>
</dbReference>
<comment type="caution">
    <text evidence="2">The sequence shown here is derived from an EMBL/GenBank/DDBJ whole genome shotgun (WGS) entry which is preliminary data.</text>
</comment>
<evidence type="ECO:0000256" key="1">
    <source>
        <dbReference type="SAM" id="Phobius"/>
    </source>
</evidence>
<evidence type="ECO:0000313" key="3">
    <source>
        <dbReference type="Proteomes" id="UP001207408"/>
    </source>
</evidence>
<dbReference type="Proteomes" id="UP001207408">
    <property type="component" value="Unassembled WGS sequence"/>
</dbReference>
<dbReference type="RefSeq" id="WP_301198306.1">
    <property type="nucleotide sequence ID" value="NZ_JAPDPI010000007.1"/>
</dbReference>
<dbReference type="Pfam" id="PF13715">
    <property type="entry name" value="CarbopepD_reg_2"/>
    <property type="match status" value="1"/>
</dbReference>
<dbReference type="SUPFAM" id="SSF49464">
    <property type="entry name" value="Carboxypeptidase regulatory domain-like"/>
    <property type="match status" value="1"/>
</dbReference>
<protein>
    <submittedName>
        <fullName evidence="2">Carboxypeptidase-like regulatory domain-containing protein</fullName>
    </submittedName>
</protein>
<dbReference type="GO" id="GO:0004180">
    <property type="term" value="F:carboxypeptidase activity"/>
    <property type="evidence" value="ECO:0007669"/>
    <property type="project" value="UniProtKB-KW"/>
</dbReference>
<keyword evidence="3" id="KW-1185">Reference proteome</keyword>
<dbReference type="InterPro" id="IPR008969">
    <property type="entry name" value="CarboxyPept-like_regulatory"/>
</dbReference>